<keyword evidence="12 15" id="KW-0456">Lyase</keyword>
<keyword evidence="20" id="KW-1185">Reference proteome</keyword>
<dbReference type="Pfam" id="PF00697">
    <property type="entry name" value="PRAI"/>
    <property type="match status" value="1"/>
</dbReference>
<dbReference type="InterPro" id="IPR011060">
    <property type="entry name" value="RibuloseP-bd_barrel"/>
</dbReference>
<comment type="pathway">
    <text evidence="4 15">Amino-acid biosynthesis; L-tryptophan biosynthesis; L-tryptophan from chorismate: step 4/5.</text>
</comment>
<keyword evidence="10 15" id="KW-0057">Aromatic amino acid biosynthesis</keyword>
<evidence type="ECO:0000256" key="7">
    <source>
        <dbReference type="ARBA" id="ARBA00022605"/>
    </source>
</evidence>
<evidence type="ECO:0000256" key="13">
    <source>
        <dbReference type="ARBA" id="ARBA00023268"/>
    </source>
</evidence>
<dbReference type="CDD" id="cd00405">
    <property type="entry name" value="PRAI"/>
    <property type="match status" value="1"/>
</dbReference>
<keyword evidence="8 15" id="KW-0210">Decarboxylase</keyword>
<comment type="similarity">
    <text evidence="5">In the N-terminal section; belongs to the TrpC family.</text>
</comment>
<evidence type="ECO:0000256" key="12">
    <source>
        <dbReference type="ARBA" id="ARBA00023239"/>
    </source>
</evidence>
<keyword evidence="7 15" id="KW-0028">Amino-acid biosynthesis</keyword>
<evidence type="ECO:0000256" key="8">
    <source>
        <dbReference type="ARBA" id="ARBA00022793"/>
    </source>
</evidence>
<organism evidence="19 20">
    <name type="scientific">Pantoea osteomyelitidis</name>
    <dbReference type="NCBI Taxonomy" id="3230026"/>
    <lineage>
        <taxon>Bacteria</taxon>
        <taxon>Pseudomonadati</taxon>
        <taxon>Pseudomonadota</taxon>
        <taxon>Gammaproteobacteria</taxon>
        <taxon>Enterobacterales</taxon>
        <taxon>Erwiniaceae</taxon>
        <taxon>Pantoea</taxon>
    </lineage>
</organism>
<comment type="catalytic activity">
    <reaction evidence="1 16">
        <text>N-(5-phospho-beta-D-ribosyl)anthranilate = 1-(2-carboxyphenylamino)-1-deoxy-D-ribulose 5-phosphate</text>
        <dbReference type="Rhea" id="RHEA:21540"/>
        <dbReference type="ChEBI" id="CHEBI:18277"/>
        <dbReference type="ChEBI" id="CHEBI:58613"/>
        <dbReference type="EC" id="5.3.1.24"/>
    </reaction>
</comment>
<evidence type="ECO:0000256" key="9">
    <source>
        <dbReference type="ARBA" id="ARBA00022822"/>
    </source>
</evidence>
<dbReference type="GO" id="GO:0004640">
    <property type="term" value="F:phosphoribosylanthranilate isomerase activity"/>
    <property type="evidence" value="ECO:0007669"/>
    <property type="project" value="UniProtKB-EC"/>
</dbReference>
<dbReference type="PANTHER" id="PTHR22854:SF2">
    <property type="entry name" value="INDOLE-3-GLYCEROL-PHOSPHATE SYNTHASE"/>
    <property type="match status" value="1"/>
</dbReference>
<feature type="domain" description="N-(5'phosphoribosyl) anthranilate isomerase (PRAI)" evidence="18">
    <location>
        <begin position="258"/>
        <end position="447"/>
    </location>
</feature>
<sequence>MQETVLHKIVQDKAVWVEARKAQQPLASFQNDIEPATRSFYDALQGARTAFILECKKASPSKGVIREDFDPAAIAAVYRHYASAVSVLTDEKYFQGSFDFLPVVSAAITQPVLCKDFIIDPYQIYLARHYQADAILLMLSVLDDDAYRQLAAVAHSLKMGVLTEVSNEEELERAIALEAKVVGINNRDLRDLSIDLNRTRQLAPRLSHGVTVISESGIDSYAHIRELSHFANGFLIGSALMGEADLNSAVRRVLLGDNKVCGLTRAEDARAAYEAGAMYGGIIFAVGSPRQVDIDQARSVIAGAPLRYVGVFRNATVSDVVTTASELQLAAVQLHGEEDRAYVAELRQALPAKIKIWKAMSIKSVLPVRDWAHVDRYVFDNGTGGSGERFDWSLLQDQDLSNVLLAGGLGADNSVEAAQLGCAGLDFNSGVESTPGIKESSKIVAVFRTLRAY</sequence>
<dbReference type="EC" id="4.1.1.48" evidence="15"/>
<dbReference type="HAMAP" id="MF_00135">
    <property type="entry name" value="PRAI"/>
    <property type="match status" value="1"/>
</dbReference>
<evidence type="ECO:0000256" key="1">
    <source>
        <dbReference type="ARBA" id="ARBA00001164"/>
    </source>
</evidence>
<dbReference type="NCBIfam" id="NF006945">
    <property type="entry name" value="PRK09427.1"/>
    <property type="match status" value="1"/>
</dbReference>
<evidence type="ECO:0000313" key="19">
    <source>
        <dbReference type="EMBL" id="MFH8134655.1"/>
    </source>
</evidence>
<evidence type="ECO:0000259" key="18">
    <source>
        <dbReference type="Pfam" id="PF00697"/>
    </source>
</evidence>
<dbReference type="NCBIfam" id="NF001377">
    <property type="entry name" value="PRK00278.2-4"/>
    <property type="match status" value="1"/>
</dbReference>
<reference evidence="19 20" key="1">
    <citation type="submission" date="2024-08" db="EMBL/GenBank/DDBJ databases">
        <title>Pantoea ronii - a newly identified human opportunistic pathogen.</title>
        <authorList>
            <person name="Keidar-Friedman D."/>
            <person name="Sorek N."/>
            <person name="Leshin-Carmel D."/>
            <person name="Tsur A."/>
            <person name="Amsalem M."/>
            <person name="Tolkach D."/>
            <person name="Brosh-Nissimov T."/>
        </authorList>
    </citation>
    <scope>NUCLEOTIDE SEQUENCE [LARGE SCALE GENOMIC DNA]</scope>
    <source>
        <strain evidence="19 20">AA23256</strain>
    </source>
</reference>
<evidence type="ECO:0000256" key="14">
    <source>
        <dbReference type="ARBA" id="ARBA00025592"/>
    </source>
</evidence>
<evidence type="ECO:0000256" key="11">
    <source>
        <dbReference type="ARBA" id="ARBA00023235"/>
    </source>
</evidence>
<keyword evidence="11 16" id="KW-0413">Isomerase</keyword>
<evidence type="ECO:0000259" key="17">
    <source>
        <dbReference type="Pfam" id="PF00218"/>
    </source>
</evidence>
<proteinExistence type="inferred from homology"/>
<dbReference type="InterPro" id="IPR001240">
    <property type="entry name" value="PRAI_dom"/>
</dbReference>
<dbReference type="HAMAP" id="MF_00134_B">
    <property type="entry name" value="IGPS_B"/>
    <property type="match status" value="1"/>
</dbReference>
<evidence type="ECO:0000256" key="3">
    <source>
        <dbReference type="ARBA" id="ARBA00004664"/>
    </source>
</evidence>
<dbReference type="InterPro" id="IPR045186">
    <property type="entry name" value="Indole-3-glycerol_P_synth"/>
</dbReference>
<evidence type="ECO:0000313" key="20">
    <source>
        <dbReference type="Proteomes" id="UP001611251"/>
    </source>
</evidence>
<protein>
    <recommendedName>
        <fullName evidence="15 16">Multifunctional fusion protein</fullName>
    </recommendedName>
    <domain>
        <recommendedName>
            <fullName evidence="15">Indole-3-glycerol phosphate synthase</fullName>
            <shortName evidence="15">IGPS</shortName>
            <ecNumber evidence="15">4.1.1.48</ecNumber>
        </recommendedName>
    </domain>
    <domain>
        <recommendedName>
            <fullName evidence="16">N-(5'-phosphoribosyl)anthranilate isomerase</fullName>
            <shortName evidence="16">PRAI</shortName>
            <ecNumber evidence="16">5.3.1.24</ecNumber>
        </recommendedName>
    </domain>
</protein>
<feature type="domain" description="Indole-3-glycerol phosphate synthase" evidence="17">
    <location>
        <begin position="6"/>
        <end position="252"/>
    </location>
</feature>
<comment type="catalytic activity">
    <reaction evidence="2 15">
        <text>1-(2-carboxyphenylamino)-1-deoxy-D-ribulose 5-phosphate + H(+) = (1S,2R)-1-C-(indol-3-yl)glycerol 3-phosphate + CO2 + H2O</text>
        <dbReference type="Rhea" id="RHEA:23476"/>
        <dbReference type="ChEBI" id="CHEBI:15377"/>
        <dbReference type="ChEBI" id="CHEBI:15378"/>
        <dbReference type="ChEBI" id="CHEBI:16526"/>
        <dbReference type="ChEBI" id="CHEBI:58613"/>
        <dbReference type="ChEBI" id="CHEBI:58866"/>
        <dbReference type="EC" id="4.1.1.48"/>
    </reaction>
</comment>
<evidence type="ECO:0000256" key="2">
    <source>
        <dbReference type="ARBA" id="ARBA00001633"/>
    </source>
</evidence>
<dbReference type="Proteomes" id="UP001611251">
    <property type="component" value="Unassembled WGS sequence"/>
</dbReference>
<gene>
    <name evidence="19" type="primary">trpCF</name>
    <name evidence="15" type="synonym">trpC</name>
    <name evidence="16" type="synonym">trpF</name>
    <name evidence="19" type="ORF">ABU178_10790</name>
</gene>
<evidence type="ECO:0000256" key="10">
    <source>
        <dbReference type="ARBA" id="ARBA00023141"/>
    </source>
</evidence>
<keyword evidence="9 15" id="KW-0822">Tryptophan biosynthesis</keyword>
<dbReference type="EMBL" id="JBGFSN010000004">
    <property type="protein sequence ID" value="MFH8134655.1"/>
    <property type="molecule type" value="Genomic_DNA"/>
</dbReference>
<evidence type="ECO:0000256" key="16">
    <source>
        <dbReference type="HAMAP-Rule" id="MF_00135"/>
    </source>
</evidence>
<evidence type="ECO:0000256" key="6">
    <source>
        <dbReference type="ARBA" id="ARBA00009847"/>
    </source>
</evidence>
<dbReference type="InterPro" id="IPR013798">
    <property type="entry name" value="Indole-3-glycerol_P_synth_dom"/>
</dbReference>
<keyword evidence="13" id="KW-0511">Multifunctional enzyme</keyword>
<dbReference type="InterPro" id="IPR013785">
    <property type="entry name" value="Aldolase_TIM"/>
</dbReference>
<evidence type="ECO:0000256" key="5">
    <source>
        <dbReference type="ARBA" id="ARBA00007902"/>
    </source>
</evidence>
<comment type="caution">
    <text evidence="19">The sequence shown here is derived from an EMBL/GenBank/DDBJ whole genome shotgun (WGS) entry which is preliminary data.</text>
</comment>
<dbReference type="CDD" id="cd00331">
    <property type="entry name" value="IGPS"/>
    <property type="match status" value="1"/>
</dbReference>
<evidence type="ECO:0000256" key="4">
    <source>
        <dbReference type="ARBA" id="ARBA00004696"/>
    </source>
</evidence>
<comment type="similarity">
    <text evidence="16">Belongs to the TrpF family.</text>
</comment>
<dbReference type="PROSITE" id="PS00614">
    <property type="entry name" value="IGPS"/>
    <property type="match status" value="1"/>
</dbReference>
<evidence type="ECO:0000256" key="15">
    <source>
        <dbReference type="HAMAP-Rule" id="MF_00134"/>
    </source>
</evidence>
<comment type="pathway">
    <text evidence="3 16">Amino-acid biosynthesis; L-tryptophan biosynthesis; L-tryptophan from chorismate: step 3/5.</text>
</comment>
<comment type="similarity">
    <text evidence="6">In the C-terminal section; belongs to the TrpF family.</text>
</comment>
<dbReference type="RefSeq" id="WP_397214649.1">
    <property type="nucleotide sequence ID" value="NZ_JBGFSN010000004.1"/>
</dbReference>
<dbReference type="PANTHER" id="PTHR22854">
    <property type="entry name" value="TRYPTOPHAN BIOSYNTHESIS PROTEIN"/>
    <property type="match status" value="1"/>
</dbReference>
<dbReference type="Gene3D" id="3.20.20.70">
    <property type="entry name" value="Aldolase class I"/>
    <property type="match status" value="2"/>
</dbReference>
<dbReference type="GO" id="GO:0004425">
    <property type="term" value="F:indole-3-glycerol-phosphate synthase activity"/>
    <property type="evidence" value="ECO:0007669"/>
    <property type="project" value="UniProtKB-EC"/>
</dbReference>
<dbReference type="InterPro" id="IPR001468">
    <property type="entry name" value="Indole-3-GlycerolPSynthase_CS"/>
</dbReference>
<accession>A0ABW7PWF2</accession>
<dbReference type="Pfam" id="PF00218">
    <property type="entry name" value="IGPS"/>
    <property type="match status" value="1"/>
</dbReference>
<comment type="function">
    <text evidence="14">Bifunctional enzyme that catalyzes two sequential steps of tryptophan biosynthetic pathway. The first reaction is catalyzed by the isomerase, coded by the TrpF domain; the second reaction is catalyzed by the synthase, coded by the TrpC domain.</text>
</comment>
<name>A0ABW7PWF2_9GAMM</name>
<comment type="similarity">
    <text evidence="15">Belongs to the TrpC family.</text>
</comment>
<dbReference type="EC" id="5.3.1.24" evidence="16"/>
<dbReference type="SUPFAM" id="SSF51366">
    <property type="entry name" value="Ribulose-phoshate binding barrel"/>
    <property type="match status" value="2"/>
</dbReference>